<dbReference type="AlphaFoldDB" id="F7NPT0"/>
<keyword evidence="6" id="KW-0067">ATP-binding</keyword>
<feature type="domain" description="ABC transporter" evidence="10">
    <location>
        <begin position="4"/>
        <end position="240"/>
    </location>
</feature>
<dbReference type="GO" id="GO:0016887">
    <property type="term" value="F:ATP hydrolysis activity"/>
    <property type="evidence" value="ECO:0007669"/>
    <property type="project" value="InterPro"/>
</dbReference>
<name>F7NPT0_9FIRM</name>
<dbReference type="EMBL" id="AFGF01000269">
    <property type="protein sequence ID" value="EGO61921.1"/>
    <property type="molecule type" value="Genomic_DNA"/>
</dbReference>
<dbReference type="SMART" id="SM00382">
    <property type="entry name" value="AAA"/>
    <property type="match status" value="1"/>
</dbReference>
<dbReference type="PANTHER" id="PTHR42771">
    <property type="entry name" value="IRON(3+)-HYDROXAMATE IMPORT ATP-BINDING PROTEIN FHUC"/>
    <property type="match status" value="1"/>
</dbReference>
<dbReference type="PROSITE" id="PS00211">
    <property type="entry name" value="ABC_TRANSPORTER_1"/>
    <property type="match status" value="1"/>
</dbReference>
<dbReference type="eggNOG" id="COG1120">
    <property type="taxonomic scope" value="Bacteria"/>
</dbReference>
<comment type="subcellular location">
    <subcellularLocation>
        <location evidence="1">Cell membrane</location>
        <topology evidence="1">Peripheral membrane protein</topology>
    </subcellularLocation>
</comment>
<keyword evidence="7" id="KW-0408">Iron</keyword>
<evidence type="ECO:0000256" key="9">
    <source>
        <dbReference type="ARBA" id="ARBA00023136"/>
    </source>
</evidence>
<dbReference type="GO" id="GO:0005886">
    <property type="term" value="C:plasma membrane"/>
    <property type="evidence" value="ECO:0007669"/>
    <property type="project" value="UniProtKB-SubCell"/>
</dbReference>
<evidence type="ECO:0000256" key="7">
    <source>
        <dbReference type="ARBA" id="ARBA00023004"/>
    </source>
</evidence>
<dbReference type="PROSITE" id="PS50893">
    <property type="entry name" value="ABC_TRANSPORTER_2"/>
    <property type="match status" value="1"/>
</dbReference>
<evidence type="ECO:0000256" key="2">
    <source>
        <dbReference type="ARBA" id="ARBA00022448"/>
    </source>
</evidence>
<evidence type="ECO:0000256" key="3">
    <source>
        <dbReference type="ARBA" id="ARBA00022475"/>
    </source>
</evidence>
<dbReference type="SUPFAM" id="SSF52540">
    <property type="entry name" value="P-loop containing nucleoside triphosphate hydrolases"/>
    <property type="match status" value="1"/>
</dbReference>
<evidence type="ECO:0000256" key="4">
    <source>
        <dbReference type="ARBA" id="ARBA00022496"/>
    </source>
</evidence>
<keyword evidence="9" id="KW-0472">Membrane</keyword>
<dbReference type="STRING" id="1009370.ALO_20637"/>
<dbReference type="InterPro" id="IPR027417">
    <property type="entry name" value="P-loop_NTPase"/>
</dbReference>
<dbReference type="InterPro" id="IPR051535">
    <property type="entry name" value="Siderophore_ABC-ATPase"/>
</dbReference>
<evidence type="ECO:0000256" key="8">
    <source>
        <dbReference type="ARBA" id="ARBA00023065"/>
    </source>
</evidence>
<gene>
    <name evidence="11" type="ORF">ALO_20637</name>
</gene>
<keyword evidence="8" id="KW-0406">Ion transport</keyword>
<dbReference type="GO" id="GO:0006826">
    <property type="term" value="P:iron ion transport"/>
    <property type="evidence" value="ECO:0007669"/>
    <property type="project" value="UniProtKB-KW"/>
</dbReference>
<keyword evidence="5" id="KW-0547">Nucleotide-binding</keyword>
<evidence type="ECO:0000256" key="1">
    <source>
        <dbReference type="ARBA" id="ARBA00004202"/>
    </source>
</evidence>
<accession>F7NPT0</accession>
<evidence type="ECO:0000256" key="6">
    <source>
        <dbReference type="ARBA" id="ARBA00022840"/>
    </source>
</evidence>
<proteinExistence type="predicted"/>
<dbReference type="PANTHER" id="PTHR42771:SF2">
    <property type="entry name" value="IRON(3+)-HYDROXAMATE IMPORT ATP-BINDING PROTEIN FHUC"/>
    <property type="match status" value="1"/>
</dbReference>
<evidence type="ECO:0000256" key="5">
    <source>
        <dbReference type="ARBA" id="ARBA00022741"/>
    </source>
</evidence>
<dbReference type="Proteomes" id="UP000003240">
    <property type="component" value="Unassembled WGS sequence"/>
</dbReference>
<dbReference type="InterPro" id="IPR003593">
    <property type="entry name" value="AAA+_ATPase"/>
</dbReference>
<comment type="caution">
    <text evidence="11">The sequence shown here is derived from an EMBL/GenBank/DDBJ whole genome shotgun (WGS) entry which is preliminary data.</text>
</comment>
<dbReference type="Pfam" id="PF00005">
    <property type="entry name" value="ABC_tran"/>
    <property type="match status" value="1"/>
</dbReference>
<dbReference type="GO" id="GO:0005524">
    <property type="term" value="F:ATP binding"/>
    <property type="evidence" value="ECO:0007669"/>
    <property type="project" value="UniProtKB-KW"/>
</dbReference>
<dbReference type="FunFam" id="3.40.50.300:FF:000134">
    <property type="entry name" value="Iron-enterobactin ABC transporter ATP-binding protein"/>
    <property type="match status" value="1"/>
</dbReference>
<evidence type="ECO:0000313" key="12">
    <source>
        <dbReference type="Proteomes" id="UP000003240"/>
    </source>
</evidence>
<dbReference type="CDD" id="cd03214">
    <property type="entry name" value="ABC_Iron-Siderophores_B12_Hemin"/>
    <property type="match status" value="1"/>
</dbReference>
<keyword evidence="3" id="KW-1003">Cell membrane</keyword>
<protein>
    <submittedName>
        <fullName evidence="11">FhuC</fullName>
    </submittedName>
</protein>
<dbReference type="Gene3D" id="3.40.50.300">
    <property type="entry name" value="P-loop containing nucleotide triphosphate hydrolases"/>
    <property type="match status" value="1"/>
</dbReference>
<dbReference type="InterPro" id="IPR003439">
    <property type="entry name" value="ABC_transporter-like_ATP-bd"/>
</dbReference>
<sequence>MSVLAAERLQLGFGSRVVLDNLHLQISQGDVLSILGPNGSGKSTLLKGLSRLLPPLGGIIYLNGRDIQQQSSRLVARQLAVLPQTHQAPGDVTVRELVEYGRFPHQKWWRGPSREDDAIITLAMAQTGVAEFADRPVLTLSGGELQRAWMAMAIAQKPATLLLDEPTTYLDIAHQLEIMELVSALNREQGITVVMVLHDINHAARYSKRILVLNRGALFALGTPAEVINREMLDEVFGVDAAILSDPDGVPVFITRGLYPKAKAGGLRPSKLRHFSANNCIKRDRCRKGLIGWASDLSALAAD</sequence>
<dbReference type="InterPro" id="IPR017871">
    <property type="entry name" value="ABC_transporter-like_CS"/>
</dbReference>
<keyword evidence="12" id="KW-1185">Reference proteome</keyword>
<dbReference type="OrthoDB" id="9799337at2"/>
<organism evidence="11 12">
    <name type="scientific">Acetonema longum DSM 6540</name>
    <dbReference type="NCBI Taxonomy" id="1009370"/>
    <lineage>
        <taxon>Bacteria</taxon>
        <taxon>Bacillati</taxon>
        <taxon>Bacillota</taxon>
        <taxon>Negativicutes</taxon>
        <taxon>Acetonemataceae</taxon>
        <taxon>Acetonema</taxon>
    </lineage>
</organism>
<keyword evidence="2" id="KW-0813">Transport</keyword>
<evidence type="ECO:0000259" key="10">
    <source>
        <dbReference type="PROSITE" id="PS50893"/>
    </source>
</evidence>
<reference evidence="11 12" key="1">
    <citation type="journal article" date="2011" name="EMBO J.">
        <title>Structural diversity of bacterial flagellar motors.</title>
        <authorList>
            <person name="Chen S."/>
            <person name="Beeby M."/>
            <person name="Murphy G.E."/>
            <person name="Leadbetter J.R."/>
            <person name="Hendrixson D.R."/>
            <person name="Briegel A."/>
            <person name="Li Z."/>
            <person name="Shi J."/>
            <person name="Tocheva E.I."/>
            <person name="Muller A."/>
            <person name="Dobro M.J."/>
            <person name="Jensen G.J."/>
        </authorList>
    </citation>
    <scope>NUCLEOTIDE SEQUENCE [LARGE SCALE GENOMIC DNA]</scope>
    <source>
        <strain evidence="11 12">DSM 6540</strain>
    </source>
</reference>
<evidence type="ECO:0000313" key="11">
    <source>
        <dbReference type="EMBL" id="EGO61921.1"/>
    </source>
</evidence>
<keyword evidence="4" id="KW-0410">Iron transport</keyword>
<dbReference type="RefSeq" id="WP_004099632.1">
    <property type="nucleotide sequence ID" value="NZ_AFGF01000269.1"/>
</dbReference>